<protein>
    <submittedName>
        <fullName evidence="2">Uncharacterized protein</fullName>
    </submittedName>
</protein>
<reference evidence="3" key="1">
    <citation type="journal article" date="2017" name="Nat. Ecol. Evol.">
        <title>Genome expansion and lineage-specific genetic innovations in the forest pathogenic fungi Armillaria.</title>
        <authorList>
            <person name="Sipos G."/>
            <person name="Prasanna A.N."/>
            <person name="Walter M.C."/>
            <person name="O'Connor E."/>
            <person name="Balint B."/>
            <person name="Krizsan K."/>
            <person name="Kiss B."/>
            <person name="Hess J."/>
            <person name="Varga T."/>
            <person name="Slot J."/>
            <person name="Riley R."/>
            <person name="Boka B."/>
            <person name="Rigling D."/>
            <person name="Barry K."/>
            <person name="Lee J."/>
            <person name="Mihaltcheva S."/>
            <person name="LaButti K."/>
            <person name="Lipzen A."/>
            <person name="Waldron R."/>
            <person name="Moloney N.M."/>
            <person name="Sperisen C."/>
            <person name="Kredics L."/>
            <person name="Vagvoelgyi C."/>
            <person name="Patrignani A."/>
            <person name="Fitzpatrick D."/>
            <person name="Nagy I."/>
            <person name="Doyle S."/>
            <person name="Anderson J.B."/>
            <person name="Grigoriev I.V."/>
            <person name="Gueldener U."/>
            <person name="Muensterkoetter M."/>
            <person name="Nagy L.G."/>
        </authorList>
    </citation>
    <scope>NUCLEOTIDE SEQUENCE [LARGE SCALE GENOMIC DNA]</scope>
    <source>
        <strain evidence="3">Ar21-2</strain>
    </source>
</reference>
<sequence>MWHPWMQGANFWEKRLVSACIHNTHEGEDVALLRRALAKAQPRPPPYTSSVQGISCEARSCGKNKFRCIGPECTWSANTKSVFTRHLKRFHANVTSSSSMVKNTTEPISHSATSSTQESRTEVLTKKSLQQPNTVRPPATLSHDAPVTSPDHYFVTPSTFPQTTYEWIMEAGGSAIEPQSSWYPYPTLPPSTVSSTISTLSSVAPDYYVDTPSSSSNTLSYSFNAYPDGIQARSPSIHPPVGTTRNDEDLLRAPSLRFINFQQSNPYPHYAQVAEQQNLATNPVLFPDSSFGTVPPQVDGGEIMSPSHNFWGEAPYSSGAYHLGSSTDPVTDNNASSVPDSATNSQFFGYQYAPHNVPPQATVNGSFVAGDQAVWDGASTNAGAYWNAGNM</sequence>
<evidence type="ECO:0000313" key="3">
    <source>
        <dbReference type="Proteomes" id="UP000217790"/>
    </source>
</evidence>
<dbReference type="InParanoid" id="A0A2H3DUK0"/>
<proteinExistence type="predicted"/>
<feature type="compositionally biased region" description="Polar residues" evidence="1">
    <location>
        <begin position="95"/>
        <end position="118"/>
    </location>
</feature>
<name>A0A2H3DUK0_ARMGA</name>
<gene>
    <name evidence="2" type="ORF">ARMGADRAFT_1025249</name>
</gene>
<evidence type="ECO:0000313" key="2">
    <source>
        <dbReference type="EMBL" id="PBK98899.1"/>
    </source>
</evidence>
<organism evidence="2 3">
    <name type="scientific">Armillaria gallica</name>
    <name type="common">Bulbous honey fungus</name>
    <name type="synonym">Armillaria bulbosa</name>
    <dbReference type="NCBI Taxonomy" id="47427"/>
    <lineage>
        <taxon>Eukaryota</taxon>
        <taxon>Fungi</taxon>
        <taxon>Dikarya</taxon>
        <taxon>Basidiomycota</taxon>
        <taxon>Agaricomycotina</taxon>
        <taxon>Agaricomycetes</taxon>
        <taxon>Agaricomycetidae</taxon>
        <taxon>Agaricales</taxon>
        <taxon>Marasmiineae</taxon>
        <taxon>Physalacriaceae</taxon>
        <taxon>Armillaria</taxon>
    </lineage>
</organism>
<feature type="region of interest" description="Disordered" evidence="1">
    <location>
        <begin position="95"/>
        <end position="148"/>
    </location>
</feature>
<dbReference type="EMBL" id="KZ293647">
    <property type="protein sequence ID" value="PBK98899.1"/>
    <property type="molecule type" value="Genomic_DNA"/>
</dbReference>
<dbReference type="OrthoDB" id="2950032at2759"/>
<accession>A0A2H3DUK0</accession>
<dbReference type="Proteomes" id="UP000217790">
    <property type="component" value="Unassembled WGS sequence"/>
</dbReference>
<evidence type="ECO:0000256" key="1">
    <source>
        <dbReference type="SAM" id="MobiDB-lite"/>
    </source>
</evidence>
<dbReference type="AlphaFoldDB" id="A0A2H3DUK0"/>
<keyword evidence="3" id="KW-1185">Reference proteome</keyword>